<evidence type="ECO:0000256" key="6">
    <source>
        <dbReference type="SAM" id="Phobius"/>
    </source>
</evidence>
<protein>
    <submittedName>
        <fullName evidence="7">Uncharacterized protein</fullName>
    </submittedName>
</protein>
<comment type="subcellular location">
    <subcellularLocation>
        <location evidence="1">Membrane</location>
        <topology evidence="1">Multi-pass membrane protein</topology>
    </subcellularLocation>
</comment>
<feature type="transmembrane region" description="Helical" evidence="6">
    <location>
        <begin position="538"/>
        <end position="557"/>
    </location>
</feature>
<dbReference type="GO" id="GO:0016020">
    <property type="term" value="C:membrane"/>
    <property type="evidence" value="ECO:0007669"/>
    <property type="project" value="UniProtKB-SubCell"/>
</dbReference>
<dbReference type="Pfam" id="PF00854">
    <property type="entry name" value="PTR2"/>
    <property type="match status" value="1"/>
</dbReference>
<feature type="transmembrane region" description="Helical" evidence="6">
    <location>
        <begin position="104"/>
        <end position="122"/>
    </location>
</feature>
<keyword evidence="5 6" id="KW-0472">Membrane</keyword>
<feature type="transmembrane region" description="Helical" evidence="6">
    <location>
        <begin position="80"/>
        <end position="98"/>
    </location>
</feature>
<reference evidence="7" key="1">
    <citation type="submission" date="2024-03" db="EMBL/GenBank/DDBJ databases">
        <title>WGS assembly of Saponaria officinalis var. Norfolk2.</title>
        <authorList>
            <person name="Jenkins J."/>
            <person name="Shu S."/>
            <person name="Grimwood J."/>
            <person name="Barry K."/>
            <person name="Goodstein D."/>
            <person name="Schmutz J."/>
            <person name="Leebens-Mack J."/>
            <person name="Osbourn A."/>
        </authorList>
    </citation>
    <scope>NUCLEOTIDE SEQUENCE [LARGE SCALE GENOMIC DNA]</scope>
    <source>
        <strain evidence="7">JIC</strain>
    </source>
</reference>
<evidence type="ECO:0000256" key="1">
    <source>
        <dbReference type="ARBA" id="ARBA00004141"/>
    </source>
</evidence>
<organism evidence="7 8">
    <name type="scientific">Saponaria officinalis</name>
    <name type="common">Common soapwort</name>
    <name type="synonym">Lychnis saponaria</name>
    <dbReference type="NCBI Taxonomy" id="3572"/>
    <lineage>
        <taxon>Eukaryota</taxon>
        <taxon>Viridiplantae</taxon>
        <taxon>Streptophyta</taxon>
        <taxon>Embryophyta</taxon>
        <taxon>Tracheophyta</taxon>
        <taxon>Spermatophyta</taxon>
        <taxon>Magnoliopsida</taxon>
        <taxon>eudicotyledons</taxon>
        <taxon>Gunneridae</taxon>
        <taxon>Pentapetalae</taxon>
        <taxon>Caryophyllales</taxon>
        <taxon>Caryophyllaceae</taxon>
        <taxon>Caryophylleae</taxon>
        <taxon>Saponaria</taxon>
    </lineage>
</organism>
<dbReference type="EMBL" id="JBDFQZ010000003">
    <property type="protein sequence ID" value="KAK9742412.1"/>
    <property type="molecule type" value="Genomic_DNA"/>
</dbReference>
<feature type="transmembrane region" description="Helical" evidence="6">
    <location>
        <begin position="378"/>
        <end position="398"/>
    </location>
</feature>
<dbReference type="Proteomes" id="UP001443914">
    <property type="component" value="Unassembled WGS sequence"/>
</dbReference>
<feature type="transmembrane region" description="Helical" evidence="6">
    <location>
        <begin position="493"/>
        <end position="518"/>
    </location>
</feature>
<dbReference type="Gene3D" id="1.20.1250.20">
    <property type="entry name" value="MFS general substrate transporter like domains"/>
    <property type="match status" value="1"/>
</dbReference>
<evidence type="ECO:0000256" key="4">
    <source>
        <dbReference type="ARBA" id="ARBA00022989"/>
    </source>
</evidence>
<feature type="transmembrane region" description="Helical" evidence="6">
    <location>
        <begin position="215"/>
        <end position="237"/>
    </location>
</feature>
<comment type="caution">
    <text evidence="7">The sequence shown here is derived from an EMBL/GenBank/DDBJ whole genome shotgun (WGS) entry which is preliminary data.</text>
</comment>
<keyword evidence="4 6" id="KW-1133">Transmembrane helix</keyword>
<evidence type="ECO:0000256" key="5">
    <source>
        <dbReference type="ARBA" id="ARBA00023136"/>
    </source>
</evidence>
<keyword evidence="8" id="KW-1185">Reference proteome</keyword>
<evidence type="ECO:0000313" key="7">
    <source>
        <dbReference type="EMBL" id="KAK9742412.1"/>
    </source>
</evidence>
<evidence type="ECO:0000256" key="3">
    <source>
        <dbReference type="ARBA" id="ARBA00022692"/>
    </source>
</evidence>
<dbReference type="PANTHER" id="PTHR11654">
    <property type="entry name" value="OLIGOPEPTIDE TRANSPORTER-RELATED"/>
    <property type="match status" value="1"/>
</dbReference>
<name>A0AAW1M926_SAPOF</name>
<accession>A0AAW1M926</accession>
<dbReference type="SUPFAM" id="SSF103473">
    <property type="entry name" value="MFS general substrate transporter"/>
    <property type="match status" value="1"/>
</dbReference>
<dbReference type="InterPro" id="IPR036259">
    <property type="entry name" value="MFS_trans_sf"/>
</dbReference>
<feature type="transmembrane region" description="Helical" evidence="6">
    <location>
        <begin position="418"/>
        <end position="439"/>
    </location>
</feature>
<dbReference type="AlphaFoldDB" id="A0AAW1M926"/>
<dbReference type="GO" id="GO:0022857">
    <property type="term" value="F:transmembrane transporter activity"/>
    <property type="evidence" value="ECO:0007669"/>
    <property type="project" value="InterPro"/>
</dbReference>
<evidence type="ECO:0000313" key="8">
    <source>
        <dbReference type="Proteomes" id="UP001443914"/>
    </source>
</evidence>
<feature type="transmembrane region" description="Helical" evidence="6">
    <location>
        <begin position="336"/>
        <end position="358"/>
    </location>
</feature>
<proteinExistence type="inferred from homology"/>
<dbReference type="InterPro" id="IPR000109">
    <property type="entry name" value="POT_fam"/>
</dbReference>
<evidence type="ECO:0000256" key="2">
    <source>
        <dbReference type="ARBA" id="ARBA00005982"/>
    </source>
</evidence>
<feature type="transmembrane region" description="Helical" evidence="6">
    <location>
        <begin position="188"/>
        <end position="209"/>
    </location>
</feature>
<feature type="transmembrane region" description="Helical" evidence="6">
    <location>
        <begin position="459"/>
        <end position="481"/>
    </location>
</feature>
<keyword evidence="3 6" id="KW-0812">Transmembrane</keyword>
<sequence length="579" mass="64929">MKGTTPKGDEDDIKKYVHDSSLDFKGRVPLRHSTGSWKASFFIIAIEFSERLSYFGIATNLITYMTKVMQQDLKTAANSVNIWSGVTAVMPLVGGFLADSYTGGFTMILLSAILYVLGLTLLTMSQYIPTLKPCTKCDHPNKSHEVVFYLAIYLVSVATGGYKPCLQSFGADQFDDDNAKERKQKMSFFNWWNVSLCCGIFFGDTLIVYMQDNVAWGIGFLILALTMGVSVLVFIIGRPFYRFRPSKGSPFVPLFKVFVAAFAKRSLSSPSDSSLLYEGSVSSDKRLLSHTDRLRFFDKAAIIEDNDPINNGAIRKNEQINPWRLASVTQVEELKLIINMVPIWLTCLVFGIGISQGTTFFIKQGSVMNRRISKHFEIPAASLFIMTAIGMMVTVCVYDKVLLPYLRRSTGNERGISILTRMGIGMVILIIATIVSALVENKRLTSELNGTTLSAFWLAPQFLLIGMGDGFSLVGMQEYFYEQVPDSMRSLGLAFYLSVIGVGSFMSTFLIMIVDSFSGKNGGKKWIGKDLNSSRLDYFYWFLTVIFAVNMCFYVYLSRNYKYKKVQRKVDNGDSCEDI</sequence>
<comment type="similarity">
    <text evidence="2">Belongs to the major facilitator superfamily. Proton-dependent oligopeptide transporter (POT/PTR) (TC 2.A.17) family.</text>
</comment>
<gene>
    <name evidence="7" type="ORF">RND81_03G170900</name>
</gene>